<evidence type="ECO:0000256" key="2">
    <source>
        <dbReference type="ARBA" id="ARBA00022490"/>
    </source>
</evidence>
<keyword evidence="8" id="KW-1185">Reference proteome</keyword>
<feature type="compositionally biased region" description="Acidic residues" evidence="6">
    <location>
        <begin position="434"/>
        <end position="445"/>
    </location>
</feature>
<evidence type="ECO:0000256" key="3">
    <source>
        <dbReference type="ARBA" id="ARBA00023069"/>
    </source>
</evidence>
<dbReference type="PANTHER" id="PTHR13159">
    <property type="entry name" value="RADIAL SPOKEHEAD-RELATED"/>
    <property type="match status" value="1"/>
</dbReference>
<evidence type="ECO:0000313" key="7">
    <source>
        <dbReference type="Ensembl" id="ENSPMGP00000026787.1"/>
    </source>
</evidence>
<dbReference type="GO" id="GO:0035082">
    <property type="term" value="P:axoneme assembly"/>
    <property type="evidence" value="ECO:0007669"/>
    <property type="project" value="TreeGrafter"/>
</dbReference>
<dbReference type="Proteomes" id="UP000261520">
    <property type="component" value="Unplaced"/>
</dbReference>
<feature type="compositionally biased region" description="Basic and acidic residues" evidence="6">
    <location>
        <begin position="117"/>
        <end position="129"/>
    </location>
</feature>
<evidence type="ECO:0000256" key="1">
    <source>
        <dbReference type="ARBA" id="ARBA00004430"/>
    </source>
</evidence>
<feature type="compositionally biased region" description="Basic and acidic residues" evidence="6">
    <location>
        <begin position="419"/>
        <end position="433"/>
    </location>
</feature>
<accession>A0A3B4BAK9</accession>
<dbReference type="InterPro" id="IPR006802">
    <property type="entry name" value="Radial_spoke"/>
</dbReference>
<dbReference type="GO" id="GO:0001534">
    <property type="term" value="C:radial spoke"/>
    <property type="evidence" value="ECO:0007669"/>
    <property type="project" value="InterPro"/>
</dbReference>
<reference evidence="7" key="1">
    <citation type="submission" date="2025-08" db="UniProtKB">
        <authorList>
            <consortium name="Ensembl"/>
        </authorList>
    </citation>
    <scope>IDENTIFICATION</scope>
</reference>
<protein>
    <submittedName>
        <fullName evidence="7">Uncharacterized protein</fullName>
    </submittedName>
</protein>
<feature type="compositionally biased region" description="Acidic residues" evidence="6">
    <location>
        <begin position="300"/>
        <end position="317"/>
    </location>
</feature>
<reference evidence="7" key="2">
    <citation type="submission" date="2025-09" db="UniProtKB">
        <authorList>
            <consortium name="Ensembl"/>
        </authorList>
    </citation>
    <scope>IDENTIFICATION</scope>
</reference>
<keyword evidence="5" id="KW-0966">Cell projection</keyword>
<name>A0A3B4BAK9_9GOBI</name>
<dbReference type="STRING" id="409849.ENSPMGP00000026787"/>
<evidence type="ECO:0000256" key="5">
    <source>
        <dbReference type="ARBA" id="ARBA00023273"/>
    </source>
</evidence>
<keyword evidence="2" id="KW-0963">Cytoplasm</keyword>
<comment type="subcellular location">
    <subcellularLocation>
        <location evidence="1">Cytoplasm</location>
        <location evidence="1">Cytoskeleton</location>
        <location evidence="1">Cilium axoneme</location>
    </subcellularLocation>
</comment>
<feature type="region of interest" description="Disordered" evidence="6">
    <location>
        <begin position="107"/>
        <end position="152"/>
    </location>
</feature>
<dbReference type="PANTHER" id="PTHR13159:SF0">
    <property type="entry name" value="RADIAL SPOKE HEAD 6 HOMOLOG A"/>
    <property type="match status" value="1"/>
</dbReference>
<keyword evidence="4" id="KW-0206">Cytoskeleton</keyword>
<dbReference type="AlphaFoldDB" id="A0A3B4BAK9"/>
<evidence type="ECO:0000256" key="6">
    <source>
        <dbReference type="SAM" id="MobiDB-lite"/>
    </source>
</evidence>
<organism evidence="7 8">
    <name type="scientific">Periophthalmus magnuspinnatus</name>
    <dbReference type="NCBI Taxonomy" id="409849"/>
    <lineage>
        <taxon>Eukaryota</taxon>
        <taxon>Metazoa</taxon>
        <taxon>Chordata</taxon>
        <taxon>Craniata</taxon>
        <taxon>Vertebrata</taxon>
        <taxon>Euteleostomi</taxon>
        <taxon>Actinopterygii</taxon>
        <taxon>Neopterygii</taxon>
        <taxon>Teleostei</taxon>
        <taxon>Neoteleostei</taxon>
        <taxon>Acanthomorphata</taxon>
        <taxon>Gobiaria</taxon>
        <taxon>Gobiiformes</taxon>
        <taxon>Gobioidei</taxon>
        <taxon>Gobiidae</taxon>
        <taxon>Oxudercinae</taxon>
        <taxon>Periophthalmus</taxon>
    </lineage>
</organism>
<feature type="region of interest" description="Disordered" evidence="6">
    <location>
        <begin position="300"/>
        <end position="322"/>
    </location>
</feature>
<dbReference type="GO" id="GO:0060294">
    <property type="term" value="P:cilium movement involved in cell motility"/>
    <property type="evidence" value="ECO:0007669"/>
    <property type="project" value="InterPro"/>
</dbReference>
<keyword evidence="3" id="KW-0969">Cilium</keyword>
<dbReference type="Pfam" id="PF04712">
    <property type="entry name" value="Radial_spoke"/>
    <property type="match status" value="1"/>
</dbReference>
<evidence type="ECO:0000256" key="4">
    <source>
        <dbReference type="ARBA" id="ARBA00023212"/>
    </source>
</evidence>
<feature type="region of interest" description="Disordered" evidence="6">
    <location>
        <begin position="391"/>
        <end position="445"/>
    </location>
</feature>
<evidence type="ECO:0000313" key="8">
    <source>
        <dbReference type="Proteomes" id="UP000261520"/>
    </source>
</evidence>
<sequence length="445" mass="50579">MQYVDKQSTLRDLREENPAETLAQLQRALFNRQEEQEDELVEPALPNLSEVGFHLEQIGVGLGREELQRVFLALKQLVETHSVPRCRFWGKILGTENNYIIVEAEYREGEEEEEQSAEERFGEGDHEEKEEREDLQDLLPESTYKPPPVVPIEAPGTGTNKYVYYVCKEPGFPWTRLPAVTPAQICTARLIRKFFTGRLDAPVMSYPPFPGNEANYLRAQIARISGGTQVSPQGFYQFKEEEGNEEDEVSQDSFEVNPDFEGLSAVKLAESLSTWVHHTQHILQQGRCTWVNLTLKAEELNEEGEEEREEEPEEAEPEMGPPLLTPLSQDAELFNTAPWTLRISSSLTPEHAVAFVRSNLWPGAYAYATGKKFENIYIGWGLKYAGEGYSPPVPPPPQREYASGPEITEALDPVVEEEQALKDALEEQEAAREEMEEEEEEDEDD</sequence>
<dbReference type="Ensembl" id="ENSPMGT00000028533.1">
    <property type="protein sequence ID" value="ENSPMGP00000026787.1"/>
    <property type="gene ID" value="ENSPMGG00000021619.1"/>
</dbReference>
<proteinExistence type="predicted"/>